<dbReference type="Proteomes" id="UP001390339">
    <property type="component" value="Unassembled WGS sequence"/>
</dbReference>
<keyword evidence="2" id="KW-1185">Reference proteome</keyword>
<dbReference type="GO" id="GO:0016740">
    <property type="term" value="F:transferase activity"/>
    <property type="evidence" value="ECO:0007669"/>
    <property type="project" value="UniProtKB-KW"/>
</dbReference>
<name>A0ABR2HP64_9PEZI</name>
<evidence type="ECO:0000313" key="1">
    <source>
        <dbReference type="EMBL" id="KAK8850905.1"/>
    </source>
</evidence>
<dbReference type="EMBL" id="JAPCWZ010000009">
    <property type="protein sequence ID" value="KAK8850905.1"/>
    <property type="molecule type" value="Genomic_DNA"/>
</dbReference>
<sequence>MRPLQICIAPAECGILTPSRVNALHRALRHLILDGRTAPTPSEGVSPTAPTDRPAAALLAFQPHPSYRVPRAKDEDKVKSILQQGYQEEDLPTPDVTFSAHERAVYRGPGQLALWPVLDTKSSALSKLHNEDDAEKALADAAIAFLGRLYGSRGLGPVTHRPGLGLWVDSRHFRQPRQIADIEVFPREPELVEGAKEEGQADSCLISCRIDINLEDCVMGSPETDPWARLKGMGLGGQDTTSVAAELSADGKPSHEEALVTESAMKELGAALTTGLGLGKALIAKPEEAFGKGWRLMGYEEPEMDQSKPTSNWRSDIMTMGIMSFLLSMFD</sequence>
<evidence type="ECO:0000313" key="2">
    <source>
        <dbReference type="Proteomes" id="UP001390339"/>
    </source>
</evidence>
<dbReference type="InterPro" id="IPR045864">
    <property type="entry name" value="aa-tRNA-synth_II/BPL/LPL"/>
</dbReference>
<keyword evidence="1" id="KW-0808">Transferase</keyword>
<accession>A0ABR2HP64</accession>
<protein>
    <submittedName>
        <fullName evidence="1">Lipoyl(Octanoyl) transferase</fullName>
    </submittedName>
</protein>
<organism evidence="1 2">
    <name type="scientific">Apiospora arundinis</name>
    <dbReference type="NCBI Taxonomy" id="335852"/>
    <lineage>
        <taxon>Eukaryota</taxon>
        <taxon>Fungi</taxon>
        <taxon>Dikarya</taxon>
        <taxon>Ascomycota</taxon>
        <taxon>Pezizomycotina</taxon>
        <taxon>Sordariomycetes</taxon>
        <taxon>Xylariomycetidae</taxon>
        <taxon>Amphisphaeriales</taxon>
        <taxon>Apiosporaceae</taxon>
        <taxon>Apiospora</taxon>
    </lineage>
</organism>
<gene>
    <name evidence="1" type="ORF">PGQ11_013384</name>
</gene>
<reference evidence="1 2" key="1">
    <citation type="journal article" date="2024" name="IMA Fungus">
        <title>Apiospora arundinis, a panoply of carbohydrate-active enzymes and secondary metabolites.</title>
        <authorList>
            <person name="Sorensen T."/>
            <person name="Petersen C."/>
            <person name="Muurmann A.T."/>
            <person name="Christiansen J.V."/>
            <person name="Brundto M.L."/>
            <person name="Overgaard C.K."/>
            <person name="Boysen A.T."/>
            <person name="Wollenberg R.D."/>
            <person name="Larsen T.O."/>
            <person name="Sorensen J.L."/>
            <person name="Nielsen K.L."/>
            <person name="Sondergaard T.E."/>
        </authorList>
    </citation>
    <scope>NUCLEOTIDE SEQUENCE [LARGE SCALE GENOMIC DNA]</scope>
    <source>
        <strain evidence="1 2">AAU 773</strain>
    </source>
</reference>
<comment type="caution">
    <text evidence="1">The sequence shown here is derived from an EMBL/GenBank/DDBJ whole genome shotgun (WGS) entry which is preliminary data.</text>
</comment>
<proteinExistence type="predicted"/>
<dbReference type="Gene3D" id="3.30.930.10">
    <property type="entry name" value="Bira Bifunctional Protein, Domain 2"/>
    <property type="match status" value="1"/>
</dbReference>